<keyword evidence="2" id="KW-1003">Cell membrane</keyword>
<organism evidence="10 11">
    <name type="scientific">Archangium gephyra</name>
    <dbReference type="NCBI Taxonomy" id="48"/>
    <lineage>
        <taxon>Bacteria</taxon>
        <taxon>Pseudomonadati</taxon>
        <taxon>Myxococcota</taxon>
        <taxon>Myxococcia</taxon>
        <taxon>Myxococcales</taxon>
        <taxon>Cystobacterineae</taxon>
        <taxon>Archangiaceae</taxon>
        <taxon>Archangium</taxon>
    </lineage>
</organism>
<sequence>MKRSTVLILAILAAVGLVVVPSLIPTGPTSALDASSLLGSGQLFFAAGVIFLGGLLTSLTPCVYPLIPITVGVFGARQADSRGRALLLTSAYVFGMGAVFSALGVFAALSGRAFGSVLGNTWVIVGLAVFMVVLATSMFGAFELALPSGLAMKLNGVGGGGLVGALLMGSVAGFLAAPCTGPVLTGVLTWVSQTRDPVLGALLLFVYALGIGVPFFLIGVFTVRLPKSGVWMEWVKSVFGIALLALAVGYLRDGFPVIGETVSSITDKLGRIGAITIAGVLAFIGVVVGAIHLSFKEGKQWIAKGLGVAAVLIAFVIRMAAPIAVPKPTVEDLLAEKDLNAQVVKLQDAVTKADGVEKQQLQDALIAAQKKLSELKNGPEFVWALTYSAEKSKSADPFNEVLAKAKADCRPVMIDFFADWCAACKELDSHTYVSPEVRAESERFVTVKVDGTVDHDVLDALYERFGVQGLPTVAFVNPMGDVLDKPRVTGFLPPEKFLAEMRKVAVTTCSRTQ</sequence>
<dbReference type="InterPro" id="IPR017937">
    <property type="entry name" value="Thioredoxin_CS"/>
</dbReference>
<reference evidence="10 11" key="1">
    <citation type="submission" date="2017-08" db="EMBL/GenBank/DDBJ databases">
        <title>Infants hospitalized years apart are colonized by the same room-sourced microbial strains.</title>
        <authorList>
            <person name="Brooks B."/>
            <person name="Olm M.R."/>
            <person name="Firek B.A."/>
            <person name="Baker R."/>
            <person name="Thomas B.C."/>
            <person name="Morowitz M.J."/>
            <person name="Banfield J.F."/>
        </authorList>
    </citation>
    <scope>NUCLEOTIDE SEQUENCE [LARGE SCALE GENOMIC DNA]</scope>
    <source>
        <strain evidence="10">S2_003_000_R2_14</strain>
    </source>
</reference>
<dbReference type="GO" id="GO:0015035">
    <property type="term" value="F:protein-disulfide reductase activity"/>
    <property type="evidence" value="ECO:0007669"/>
    <property type="project" value="TreeGrafter"/>
</dbReference>
<dbReference type="SUPFAM" id="SSF52833">
    <property type="entry name" value="Thioredoxin-like"/>
    <property type="match status" value="1"/>
</dbReference>
<evidence type="ECO:0000256" key="6">
    <source>
        <dbReference type="ARBA" id="ARBA00023136"/>
    </source>
</evidence>
<keyword evidence="3 8" id="KW-0812">Transmembrane</keyword>
<feature type="transmembrane region" description="Helical" evidence="8">
    <location>
        <begin position="41"/>
        <end position="64"/>
    </location>
</feature>
<dbReference type="GO" id="GO:0017004">
    <property type="term" value="P:cytochrome complex assembly"/>
    <property type="evidence" value="ECO:0007669"/>
    <property type="project" value="UniProtKB-KW"/>
</dbReference>
<keyword evidence="4" id="KW-0201">Cytochrome c-type biogenesis</keyword>
<feature type="transmembrane region" description="Helical" evidence="8">
    <location>
        <begin position="305"/>
        <end position="325"/>
    </location>
</feature>
<dbReference type="EMBL" id="QFQP01000019">
    <property type="protein sequence ID" value="PZR09824.1"/>
    <property type="molecule type" value="Genomic_DNA"/>
</dbReference>
<evidence type="ECO:0000313" key="10">
    <source>
        <dbReference type="EMBL" id="PZR09824.1"/>
    </source>
</evidence>
<keyword evidence="5 8" id="KW-1133">Transmembrane helix</keyword>
<dbReference type="InterPro" id="IPR036249">
    <property type="entry name" value="Thioredoxin-like_sf"/>
</dbReference>
<evidence type="ECO:0000259" key="9">
    <source>
        <dbReference type="PROSITE" id="PS51352"/>
    </source>
</evidence>
<evidence type="ECO:0000256" key="5">
    <source>
        <dbReference type="ARBA" id="ARBA00022989"/>
    </source>
</evidence>
<evidence type="ECO:0000256" key="3">
    <source>
        <dbReference type="ARBA" id="ARBA00022692"/>
    </source>
</evidence>
<evidence type="ECO:0000256" key="7">
    <source>
        <dbReference type="ARBA" id="ARBA00023284"/>
    </source>
</evidence>
<comment type="caution">
    <text evidence="10">The sequence shown here is derived from an EMBL/GenBank/DDBJ whole genome shotgun (WGS) entry which is preliminary data.</text>
</comment>
<evidence type="ECO:0000256" key="8">
    <source>
        <dbReference type="SAM" id="Phobius"/>
    </source>
</evidence>
<feature type="transmembrane region" description="Helical" evidence="8">
    <location>
        <begin position="272"/>
        <end position="293"/>
    </location>
</feature>
<feature type="domain" description="Thioredoxin" evidence="9">
    <location>
        <begin position="372"/>
        <end position="506"/>
    </location>
</feature>
<comment type="subcellular location">
    <subcellularLocation>
        <location evidence="1">Cell membrane</location>
        <topology evidence="1">Multi-pass membrane protein</topology>
    </subcellularLocation>
</comment>
<evidence type="ECO:0000256" key="2">
    <source>
        <dbReference type="ARBA" id="ARBA00022475"/>
    </source>
</evidence>
<dbReference type="InterPro" id="IPR013766">
    <property type="entry name" value="Thioredoxin_domain"/>
</dbReference>
<evidence type="ECO:0000256" key="4">
    <source>
        <dbReference type="ARBA" id="ARBA00022748"/>
    </source>
</evidence>
<evidence type="ECO:0000313" key="11">
    <source>
        <dbReference type="Proteomes" id="UP000249061"/>
    </source>
</evidence>
<feature type="transmembrane region" description="Helical" evidence="8">
    <location>
        <begin position="85"/>
        <end position="109"/>
    </location>
</feature>
<feature type="transmembrane region" description="Helical" evidence="8">
    <location>
        <begin position="121"/>
        <end position="142"/>
    </location>
</feature>
<dbReference type="PROSITE" id="PS00194">
    <property type="entry name" value="THIOREDOXIN_1"/>
    <property type="match status" value="1"/>
</dbReference>
<feature type="transmembrane region" description="Helical" evidence="8">
    <location>
        <begin position="197"/>
        <end position="222"/>
    </location>
</feature>
<dbReference type="PANTHER" id="PTHR32234">
    <property type="entry name" value="THIOL:DISULFIDE INTERCHANGE PROTEIN DSBD"/>
    <property type="match status" value="1"/>
</dbReference>
<name>A0A2W5V294_9BACT</name>
<dbReference type="GO" id="GO:0045454">
    <property type="term" value="P:cell redox homeostasis"/>
    <property type="evidence" value="ECO:0007669"/>
    <property type="project" value="TreeGrafter"/>
</dbReference>
<feature type="transmembrane region" description="Helical" evidence="8">
    <location>
        <begin position="234"/>
        <end position="252"/>
    </location>
</feature>
<evidence type="ECO:0000256" key="1">
    <source>
        <dbReference type="ARBA" id="ARBA00004651"/>
    </source>
</evidence>
<gene>
    <name evidence="10" type="ORF">DI536_21015</name>
</gene>
<dbReference type="PANTHER" id="PTHR32234:SF0">
    <property type="entry name" value="THIOL:DISULFIDE INTERCHANGE PROTEIN DSBD"/>
    <property type="match status" value="1"/>
</dbReference>
<proteinExistence type="predicted"/>
<dbReference type="Pfam" id="PF13899">
    <property type="entry name" value="Thioredoxin_7"/>
    <property type="match status" value="1"/>
</dbReference>
<keyword evidence="7" id="KW-0676">Redox-active center</keyword>
<feature type="transmembrane region" description="Helical" evidence="8">
    <location>
        <begin position="154"/>
        <end position="177"/>
    </location>
</feature>
<accession>A0A2W5V294</accession>
<protein>
    <recommendedName>
        <fullName evidence="9">Thioredoxin domain-containing protein</fullName>
    </recommendedName>
</protein>
<dbReference type="PROSITE" id="PS51352">
    <property type="entry name" value="THIOREDOXIN_2"/>
    <property type="match status" value="1"/>
</dbReference>
<dbReference type="Pfam" id="PF02683">
    <property type="entry name" value="DsbD_TM"/>
    <property type="match status" value="1"/>
</dbReference>
<keyword evidence="6 8" id="KW-0472">Membrane</keyword>
<dbReference type="AlphaFoldDB" id="A0A2W5V294"/>
<dbReference type="Proteomes" id="UP000249061">
    <property type="component" value="Unassembled WGS sequence"/>
</dbReference>
<dbReference type="Gene3D" id="3.40.30.10">
    <property type="entry name" value="Glutaredoxin"/>
    <property type="match status" value="1"/>
</dbReference>
<dbReference type="InterPro" id="IPR003834">
    <property type="entry name" value="Cyt_c_assmbl_TM_dom"/>
</dbReference>
<dbReference type="GO" id="GO:0005886">
    <property type="term" value="C:plasma membrane"/>
    <property type="evidence" value="ECO:0007669"/>
    <property type="project" value="UniProtKB-SubCell"/>
</dbReference>